<gene>
    <name evidence="3" type="ORF">LF1_01680</name>
</gene>
<dbReference type="Proteomes" id="UP000322699">
    <property type="component" value="Unassembled WGS sequence"/>
</dbReference>
<sequence>MPVIVLQTQISADIETVFDLSRSIDLHVQSTSKTNEKAVAGRTSGLIELGETVTWEATHFFIRQRLTVKITQLDRPNHFRDSMVSGVFKRFDHDHRFQTVDGGTQMTDRFDFTSPLGILGHIANTLLVTRHLRNLLQTRNKMIQSVAESGDFQASAATQCSS</sequence>
<dbReference type="AlphaFoldDB" id="A0A5B1CDL8"/>
<dbReference type="Gene3D" id="3.30.530.20">
    <property type="match status" value="1"/>
</dbReference>
<dbReference type="InterPro" id="IPR023393">
    <property type="entry name" value="START-like_dom_sf"/>
</dbReference>
<protein>
    <recommendedName>
        <fullName evidence="2">Coenzyme Q-binding protein COQ10 START domain-containing protein</fullName>
    </recommendedName>
</protein>
<evidence type="ECO:0000313" key="4">
    <source>
        <dbReference type="Proteomes" id="UP000322699"/>
    </source>
</evidence>
<proteinExistence type="inferred from homology"/>
<name>A0A5B1CDL8_9BACT</name>
<dbReference type="CDD" id="cd07820">
    <property type="entry name" value="SRPBCC_3"/>
    <property type="match status" value="1"/>
</dbReference>
<dbReference type="EMBL" id="VRLW01000001">
    <property type="protein sequence ID" value="KAA1257680.1"/>
    <property type="molecule type" value="Genomic_DNA"/>
</dbReference>
<reference evidence="3 4" key="1">
    <citation type="submission" date="2019-08" db="EMBL/GenBank/DDBJ databases">
        <title>Deep-cultivation of Planctomycetes and their phenomic and genomic characterization uncovers novel biology.</title>
        <authorList>
            <person name="Wiegand S."/>
            <person name="Jogler M."/>
            <person name="Boedeker C."/>
            <person name="Pinto D."/>
            <person name="Vollmers J."/>
            <person name="Rivas-Marin E."/>
            <person name="Kohn T."/>
            <person name="Peeters S.H."/>
            <person name="Heuer A."/>
            <person name="Rast P."/>
            <person name="Oberbeckmann S."/>
            <person name="Bunk B."/>
            <person name="Jeske O."/>
            <person name="Meyerdierks A."/>
            <person name="Storesund J.E."/>
            <person name="Kallscheuer N."/>
            <person name="Luecker S."/>
            <person name="Lage O.M."/>
            <person name="Pohl T."/>
            <person name="Merkel B.J."/>
            <person name="Hornburger P."/>
            <person name="Mueller R.-W."/>
            <person name="Bruemmer F."/>
            <person name="Labrenz M."/>
            <person name="Spormann A.M."/>
            <person name="Op Den Camp H."/>
            <person name="Overmann J."/>
            <person name="Amann R."/>
            <person name="Jetten M.S.M."/>
            <person name="Mascher T."/>
            <person name="Medema M.H."/>
            <person name="Devos D.P."/>
            <person name="Kaster A.-K."/>
            <person name="Ovreas L."/>
            <person name="Rohde M."/>
            <person name="Galperin M.Y."/>
            <person name="Jogler C."/>
        </authorList>
    </citation>
    <scope>NUCLEOTIDE SEQUENCE [LARGE SCALE GENOMIC DNA]</scope>
    <source>
        <strain evidence="3 4">LF1</strain>
    </source>
</reference>
<dbReference type="SUPFAM" id="SSF55961">
    <property type="entry name" value="Bet v1-like"/>
    <property type="match status" value="1"/>
</dbReference>
<dbReference type="InterPro" id="IPR005031">
    <property type="entry name" value="COQ10_START"/>
</dbReference>
<keyword evidence="4" id="KW-1185">Reference proteome</keyword>
<accession>A0A5B1CDL8</accession>
<dbReference type="RefSeq" id="WP_068267303.1">
    <property type="nucleotide sequence ID" value="NZ_LWSK01000183.1"/>
</dbReference>
<feature type="domain" description="Coenzyme Q-binding protein COQ10 START" evidence="2">
    <location>
        <begin position="11"/>
        <end position="118"/>
    </location>
</feature>
<organism evidence="3 4">
    <name type="scientific">Rubripirellula obstinata</name>
    <dbReference type="NCBI Taxonomy" id="406547"/>
    <lineage>
        <taxon>Bacteria</taxon>
        <taxon>Pseudomonadati</taxon>
        <taxon>Planctomycetota</taxon>
        <taxon>Planctomycetia</taxon>
        <taxon>Pirellulales</taxon>
        <taxon>Pirellulaceae</taxon>
        <taxon>Rubripirellula</taxon>
    </lineage>
</organism>
<evidence type="ECO:0000313" key="3">
    <source>
        <dbReference type="EMBL" id="KAA1257680.1"/>
    </source>
</evidence>
<comment type="similarity">
    <text evidence="1">Belongs to the ribosome association toxin RatA family.</text>
</comment>
<dbReference type="OrthoDB" id="9801773at2"/>
<dbReference type="Pfam" id="PF03364">
    <property type="entry name" value="Polyketide_cyc"/>
    <property type="match status" value="1"/>
</dbReference>
<comment type="caution">
    <text evidence="3">The sequence shown here is derived from an EMBL/GenBank/DDBJ whole genome shotgun (WGS) entry which is preliminary data.</text>
</comment>
<evidence type="ECO:0000259" key="2">
    <source>
        <dbReference type="Pfam" id="PF03364"/>
    </source>
</evidence>
<evidence type="ECO:0000256" key="1">
    <source>
        <dbReference type="ARBA" id="ARBA00008918"/>
    </source>
</evidence>